<feature type="domain" description="HD" evidence="1">
    <location>
        <begin position="45"/>
        <end position="126"/>
    </location>
</feature>
<protein>
    <submittedName>
        <fullName evidence="2">HD domain-containing protein</fullName>
    </submittedName>
</protein>
<evidence type="ECO:0000259" key="1">
    <source>
        <dbReference type="Pfam" id="PF01966"/>
    </source>
</evidence>
<dbReference type="Pfam" id="PF01966">
    <property type="entry name" value="HD"/>
    <property type="match status" value="1"/>
</dbReference>
<dbReference type="SUPFAM" id="SSF109604">
    <property type="entry name" value="HD-domain/PDEase-like"/>
    <property type="match status" value="1"/>
</dbReference>
<dbReference type="RefSeq" id="WP_078694141.1">
    <property type="nucleotide sequence ID" value="NZ_FUWX01000012.1"/>
</dbReference>
<dbReference type="Proteomes" id="UP000191153">
    <property type="component" value="Unassembled WGS sequence"/>
</dbReference>
<keyword evidence="3" id="KW-1185">Reference proteome</keyword>
<dbReference type="EMBL" id="FUWX01000012">
    <property type="protein sequence ID" value="SJZ82994.1"/>
    <property type="molecule type" value="Genomic_DNA"/>
</dbReference>
<dbReference type="AlphaFoldDB" id="A0A1T4NUS0"/>
<reference evidence="2 3" key="1">
    <citation type="submission" date="2017-02" db="EMBL/GenBank/DDBJ databases">
        <authorList>
            <person name="Peterson S.W."/>
        </authorList>
    </citation>
    <scope>NUCLEOTIDE SEQUENCE [LARGE SCALE GENOMIC DNA]</scope>
    <source>
        <strain evidence="2 3">ATCC 700028</strain>
    </source>
</reference>
<organism evidence="2 3">
    <name type="scientific">Cetobacterium ceti</name>
    <dbReference type="NCBI Taxonomy" id="180163"/>
    <lineage>
        <taxon>Bacteria</taxon>
        <taxon>Fusobacteriati</taxon>
        <taxon>Fusobacteriota</taxon>
        <taxon>Fusobacteriia</taxon>
        <taxon>Fusobacteriales</taxon>
        <taxon>Fusobacteriaceae</taxon>
        <taxon>Cetobacterium</taxon>
    </lineage>
</organism>
<accession>A0A1T4NUS0</accession>
<dbReference type="STRING" id="180163.SAMN02745174_01662"/>
<name>A0A1T4NUS0_9FUSO</name>
<evidence type="ECO:0000313" key="3">
    <source>
        <dbReference type="Proteomes" id="UP000191153"/>
    </source>
</evidence>
<dbReference type="OrthoDB" id="95469at2"/>
<gene>
    <name evidence="2" type="ORF">SAMN02745174_01662</name>
</gene>
<evidence type="ECO:0000313" key="2">
    <source>
        <dbReference type="EMBL" id="SJZ82994.1"/>
    </source>
</evidence>
<dbReference type="InterPro" id="IPR006674">
    <property type="entry name" value="HD_domain"/>
</dbReference>
<proteinExistence type="predicted"/>
<sequence>MFSRIKQGLTCLFSKYNNENDEIVKEILSSREFIYFDKMSDYDKIHSLGVYKKILKDDILKNDILYLKLGLLHDCGKGKVTLLRRVKKVLIGDKVLEKHPEEGAKKIAPINRELSFLILNHHGKPEDGKMERFQKIDDK</sequence>